<dbReference type="GO" id="GO:0005886">
    <property type="term" value="C:plasma membrane"/>
    <property type="evidence" value="ECO:0007669"/>
    <property type="project" value="TreeGrafter"/>
</dbReference>
<feature type="transmembrane region" description="Helical" evidence="2">
    <location>
        <begin position="897"/>
        <end position="922"/>
    </location>
</feature>
<dbReference type="OrthoDB" id="121893at2759"/>
<keyword evidence="5" id="KW-1185">Reference proteome</keyword>
<feature type="domain" description="CSC1/OSCA1-like cytosolic" evidence="3">
    <location>
        <begin position="438"/>
        <end position="684"/>
    </location>
</feature>
<feature type="transmembrane region" description="Helical" evidence="2">
    <location>
        <begin position="842"/>
        <end position="861"/>
    </location>
</feature>
<dbReference type="InParanoid" id="A0A2R5GTU9"/>
<protein>
    <recommendedName>
        <fullName evidence="3">CSC1/OSCA1-like cytosolic domain-containing protein</fullName>
    </recommendedName>
</protein>
<feature type="transmembrane region" description="Helical" evidence="2">
    <location>
        <begin position="397"/>
        <end position="420"/>
    </location>
</feature>
<dbReference type="Proteomes" id="UP000241890">
    <property type="component" value="Unassembled WGS sequence"/>
</dbReference>
<evidence type="ECO:0000259" key="3">
    <source>
        <dbReference type="Pfam" id="PF14703"/>
    </source>
</evidence>
<gene>
    <name evidence="4" type="ORF">FCC1311_094022</name>
</gene>
<feature type="transmembrane region" description="Helical" evidence="2">
    <location>
        <begin position="971"/>
        <end position="992"/>
    </location>
</feature>
<reference evidence="4 5" key="1">
    <citation type="submission" date="2017-12" db="EMBL/GenBank/DDBJ databases">
        <title>Sequencing, de novo assembly and annotation of complete genome of a new Thraustochytrid species, strain FCC1311.</title>
        <authorList>
            <person name="Sedici K."/>
            <person name="Godart F."/>
            <person name="Aiese Cigliano R."/>
            <person name="Sanseverino W."/>
            <person name="Barakat M."/>
            <person name="Ortet P."/>
            <person name="Marechal E."/>
            <person name="Cagnac O."/>
            <person name="Amato A."/>
        </authorList>
    </citation>
    <scope>NUCLEOTIDE SEQUENCE [LARGE SCALE GENOMIC DNA]</scope>
</reference>
<dbReference type="AlphaFoldDB" id="A0A2R5GTU9"/>
<feature type="compositionally biased region" description="Basic and acidic residues" evidence="1">
    <location>
        <begin position="18"/>
        <end position="27"/>
    </location>
</feature>
<feature type="transmembrane region" description="Helical" evidence="2">
    <location>
        <begin position="801"/>
        <end position="822"/>
    </location>
</feature>
<keyword evidence="2" id="KW-0472">Membrane</keyword>
<sequence>MSRNGDEGNGGGGGGGASRDHEEDNSARHSWRWSVARAEEVAVAEEVDAEDVDGEASGDSAARRRRTLPRNGRPAEEAGVRTSLGFEAWKRESLAAALARSGMHVPARASKAQLVNLARERFDPARRALPLDSDGNRVRYTSQQSGVKYVQGPMAANTERISSVPRQAELYFSDEAAVVSTEGSIHRAPPANFRTMRSLSEGEFAAELQEIEDELDIEDMDEEEEGEAQETLENRMRLEFSKPSQRRAKAFADLHHPRNREGKPYPVCGTHTGHHCPDLGSIGNIIFCSSKPESELARYGAGISLYFKWLKWLTWMFLFLSILAFPQIYLNCAAFSGSVNYGIGALEATMLSSMASADLNQTLILTDEQLSNVGINIFRPFVNCDEDCAVNRENLGYLYMGLNFAIVGVFVIGVGYLSLFEAREQPSISRKTLTVDEYTVQVVRTPDNASEEALKQYFAEITGEPVHEVIVAHNSGKLISLYVKRGRIIHKLWKAASKVYGVREKFTKAEAQAMEAAVVEHRRIIEEDLELGSRSSLRHSVSRSVGTSNLPVSPIRRSESVESFGVHSIEPEDLLSFVRVRKAFAKRVENLGLIQSELRRAVAQYDKLYADFEEINIELQHMDAGDRSVSAFVTFETQVGFLRCLDLAETSRRSSRKSGKKLIFDDKPVRVRPAPPPSTIIWEHFDFDWWQRFRRRCMSTMIIGCVLAVSIITTYVFSVVREVVRTELTKTECIIPANFTSVDDLAQSIIEGDYPTFYDLEDLITSLLECTCGLSTFSEVGSAALDPDDPCYAFWSDKVPLFGYTFMLSIVIAVTNFSIRAVMAKLITFEKHHSLIGMQLSLSRRVLVTLIFNTGLILFLINEDYSLIGLGAINEISRLSGYRDFTMEWYADVGLQIIFIMLINVFAPQAFIYLEYAFALFFKRNVRCRKPTSQRELNEWNTGPTFLLHYRIAQNLMTVFVTFLYGPGMPVLYPLAALAFLVYYWTDKYFLLRYYRTPPRYDSRIWTKFTTNAMLIAVIPNAAFAVWMYSTPGIFWFPSEDSSESLSPFGNAVNFLFGSAPKDGSFAQSINQRITLPFIAPIVAFFLIYSFFVLLLRVSKRFRQGVVFVLNLLSCGFISKNRVKRVNLHPPISYAKRRGIVSGLPSYSILRNPIYANAFGIDENYAKDHTNVSSMKDITANQLPTLPVI</sequence>
<dbReference type="PANTHER" id="PTHR13018">
    <property type="entry name" value="PROBABLE MEMBRANE PROTEIN DUF221-RELATED"/>
    <property type="match status" value="1"/>
</dbReference>
<keyword evidence="2" id="KW-0812">Transmembrane</keyword>
<evidence type="ECO:0000256" key="2">
    <source>
        <dbReference type="SAM" id="Phobius"/>
    </source>
</evidence>
<dbReference type="InterPro" id="IPR027815">
    <property type="entry name" value="CSC1/OSCA1-like_cyt"/>
</dbReference>
<dbReference type="GO" id="GO:0005227">
    <property type="term" value="F:calcium-activated cation channel activity"/>
    <property type="evidence" value="ECO:0007669"/>
    <property type="project" value="InterPro"/>
</dbReference>
<accession>A0A2R5GTU9</accession>
<comment type="caution">
    <text evidence="4">The sequence shown here is derived from an EMBL/GenBank/DDBJ whole genome shotgun (WGS) entry which is preliminary data.</text>
</comment>
<feature type="region of interest" description="Disordered" evidence="1">
    <location>
        <begin position="44"/>
        <end position="79"/>
    </location>
</feature>
<dbReference type="InterPro" id="IPR045122">
    <property type="entry name" value="Csc1-like"/>
</dbReference>
<evidence type="ECO:0000313" key="4">
    <source>
        <dbReference type="EMBL" id="GBG33178.1"/>
    </source>
</evidence>
<dbReference type="Pfam" id="PF14703">
    <property type="entry name" value="PHM7_cyt"/>
    <property type="match status" value="1"/>
</dbReference>
<evidence type="ECO:0000256" key="1">
    <source>
        <dbReference type="SAM" id="MobiDB-lite"/>
    </source>
</evidence>
<proteinExistence type="predicted"/>
<feature type="transmembrane region" description="Helical" evidence="2">
    <location>
        <begin position="312"/>
        <end position="330"/>
    </location>
</feature>
<dbReference type="PANTHER" id="PTHR13018:SF5">
    <property type="entry name" value="RE44586P"/>
    <property type="match status" value="1"/>
</dbReference>
<organism evidence="4 5">
    <name type="scientific">Hondaea fermentalgiana</name>
    <dbReference type="NCBI Taxonomy" id="2315210"/>
    <lineage>
        <taxon>Eukaryota</taxon>
        <taxon>Sar</taxon>
        <taxon>Stramenopiles</taxon>
        <taxon>Bigyra</taxon>
        <taxon>Labyrinthulomycetes</taxon>
        <taxon>Thraustochytrida</taxon>
        <taxon>Thraustochytriidae</taxon>
        <taxon>Hondaea</taxon>
    </lineage>
</organism>
<dbReference type="EMBL" id="BEYU01000147">
    <property type="protein sequence ID" value="GBG33178.1"/>
    <property type="molecule type" value="Genomic_DNA"/>
</dbReference>
<keyword evidence="2" id="KW-1133">Transmembrane helix</keyword>
<feature type="transmembrane region" description="Helical" evidence="2">
    <location>
        <begin position="1013"/>
        <end position="1037"/>
    </location>
</feature>
<feature type="compositionally biased region" description="Acidic residues" evidence="1">
    <location>
        <begin position="44"/>
        <end position="56"/>
    </location>
</feature>
<feature type="transmembrane region" description="Helical" evidence="2">
    <location>
        <begin position="701"/>
        <end position="720"/>
    </location>
</feature>
<feature type="region of interest" description="Disordered" evidence="1">
    <location>
        <begin position="1"/>
        <end position="32"/>
    </location>
</feature>
<evidence type="ECO:0000313" key="5">
    <source>
        <dbReference type="Proteomes" id="UP000241890"/>
    </source>
</evidence>
<feature type="transmembrane region" description="Helical" evidence="2">
    <location>
        <begin position="1074"/>
        <end position="1096"/>
    </location>
</feature>
<name>A0A2R5GTU9_9STRA</name>
<feature type="compositionally biased region" description="Gly residues" evidence="1">
    <location>
        <begin position="7"/>
        <end position="17"/>
    </location>
</feature>